<gene>
    <name evidence="3" type="primary">fis</name>
    <name evidence="3" type="ORF">CMC5_026330</name>
</gene>
<protein>
    <submittedName>
        <fullName evidence="3">Fis family transcriptional regulator</fullName>
    </submittedName>
</protein>
<dbReference type="PATRIC" id="fig|52.7.peg.2870"/>
<evidence type="ECO:0000256" key="1">
    <source>
        <dbReference type="SAM" id="SignalP"/>
    </source>
</evidence>
<dbReference type="RefSeq" id="WP_050430705.1">
    <property type="nucleotide sequence ID" value="NZ_CP012159.1"/>
</dbReference>
<dbReference type="InterPro" id="IPR014044">
    <property type="entry name" value="CAP_dom"/>
</dbReference>
<proteinExistence type="predicted"/>
<keyword evidence="4" id="KW-1185">Reference proteome</keyword>
<dbReference type="GO" id="GO:0005576">
    <property type="term" value="C:extracellular region"/>
    <property type="evidence" value="ECO:0007669"/>
    <property type="project" value="InterPro"/>
</dbReference>
<dbReference type="InterPro" id="IPR018244">
    <property type="entry name" value="Allrgn_V5/Tpx1_CS"/>
</dbReference>
<accession>A0A0K1EC78</accession>
<dbReference type="SUPFAM" id="SSF55797">
    <property type="entry name" value="PR-1-like"/>
    <property type="match status" value="1"/>
</dbReference>
<evidence type="ECO:0000259" key="2">
    <source>
        <dbReference type="SMART" id="SM00198"/>
    </source>
</evidence>
<feature type="signal peptide" evidence="1">
    <location>
        <begin position="1"/>
        <end position="27"/>
    </location>
</feature>
<name>A0A0K1EC78_CHOCO</name>
<dbReference type="InterPro" id="IPR035940">
    <property type="entry name" value="CAP_sf"/>
</dbReference>
<dbReference type="Gene3D" id="3.40.33.10">
    <property type="entry name" value="CAP"/>
    <property type="match status" value="1"/>
</dbReference>
<evidence type="ECO:0000313" key="3">
    <source>
        <dbReference type="EMBL" id="AKT38486.1"/>
    </source>
</evidence>
<dbReference type="PRINTS" id="PR00837">
    <property type="entry name" value="V5TPXLIKE"/>
</dbReference>
<dbReference type="STRING" id="52.CMC5_026330"/>
<feature type="domain" description="SCP" evidence="2">
    <location>
        <begin position="42"/>
        <end position="183"/>
    </location>
</feature>
<organism evidence="3 4">
    <name type="scientific">Chondromyces crocatus</name>
    <dbReference type="NCBI Taxonomy" id="52"/>
    <lineage>
        <taxon>Bacteria</taxon>
        <taxon>Pseudomonadati</taxon>
        <taxon>Myxococcota</taxon>
        <taxon>Polyangia</taxon>
        <taxon>Polyangiales</taxon>
        <taxon>Polyangiaceae</taxon>
        <taxon>Chondromyces</taxon>
    </lineage>
</organism>
<dbReference type="KEGG" id="ccro:CMC5_026330"/>
<keyword evidence="1" id="KW-0732">Signal</keyword>
<reference evidence="3 4" key="1">
    <citation type="submission" date="2015-07" db="EMBL/GenBank/DDBJ databases">
        <title>Genome analysis of myxobacterium Chondromyces crocatus Cm c5 reveals a high potential for natural compound synthesis and the genetic basis for the loss of fruiting body formation.</title>
        <authorList>
            <person name="Zaburannyi N."/>
            <person name="Bunk B."/>
            <person name="Maier J."/>
            <person name="Overmann J."/>
            <person name="Mueller R."/>
        </authorList>
    </citation>
    <scope>NUCLEOTIDE SEQUENCE [LARGE SCALE GENOMIC DNA]</scope>
    <source>
        <strain evidence="3 4">Cm c5</strain>
    </source>
</reference>
<dbReference type="EMBL" id="CP012159">
    <property type="protein sequence ID" value="AKT38486.1"/>
    <property type="molecule type" value="Genomic_DNA"/>
</dbReference>
<dbReference type="PROSITE" id="PS51257">
    <property type="entry name" value="PROKAR_LIPOPROTEIN"/>
    <property type="match status" value="1"/>
</dbReference>
<dbReference type="PANTHER" id="PTHR10334">
    <property type="entry name" value="CYSTEINE-RICH SECRETORY PROTEIN-RELATED"/>
    <property type="match status" value="1"/>
</dbReference>
<evidence type="ECO:0000313" key="4">
    <source>
        <dbReference type="Proteomes" id="UP000067626"/>
    </source>
</evidence>
<dbReference type="AlphaFoldDB" id="A0A0K1EC78"/>
<dbReference type="PROSITE" id="PS01009">
    <property type="entry name" value="CRISP_1"/>
    <property type="match status" value="1"/>
</dbReference>
<feature type="chain" id="PRO_5005459204" evidence="1">
    <location>
        <begin position="28"/>
        <end position="187"/>
    </location>
</feature>
<dbReference type="InterPro" id="IPR001283">
    <property type="entry name" value="CRISP-related"/>
</dbReference>
<dbReference type="Proteomes" id="UP000067626">
    <property type="component" value="Chromosome"/>
</dbReference>
<dbReference type="Pfam" id="PF00188">
    <property type="entry name" value="CAP"/>
    <property type="match status" value="1"/>
</dbReference>
<dbReference type="OrthoDB" id="9794228at2"/>
<dbReference type="SMART" id="SM00198">
    <property type="entry name" value="SCP"/>
    <property type="match status" value="1"/>
</dbReference>
<sequence>MSHRRLLSSVVAMPLILLLVASCGAEGDDGGDGAPGSDEEPTELAGITKAHNDARAAVDPPAETPLEPLVWSREVSAAAQAHAEKCVWEHSGGPYGENIFAASERASGMSAERVVGSWVSEAENYDYESDSCSGVCGHYTQVVWAASERLGCAMAKCTEGSPVGSGAWQFWVCNYDPPGNFRGRKPY</sequence>